<evidence type="ECO:0000256" key="2">
    <source>
        <dbReference type="SAM" id="SignalP"/>
    </source>
</evidence>
<name>A0A414CKV6_STRPA</name>
<evidence type="ECO:0000313" key="4">
    <source>
        <dbReference type="Proteomes" id="UP000285773"/>
    </source>
</evidence>
<keyword evidence="2" id="KW-0732">Signal</keyword>
<proteinExistence type="predicted"/>
<comment type="caution">
    <text evidence="3">The sequence shown here is derived from an EMBL/GenBank/DDBJ whole genome shotgun (WGS) entry which is preliminary data.</text>
</comment>
<feature type="compositionally biased region" description="Basic and acidic residues" evidence="1">
    <location>
        <begin position="25"/>
        <end position="49"/>
    </location>
</feature>
<evidence type="ECO:0000256" key="1">
    <source>
        <dbReference type="SAM" id="MobiDB-lite"/>
    </source>
</evidence>
<evidence type="ECO:0008006" key="5">
    <source>
        <dbReference type="Google" id="ProtNLM"/>
    </source>
</evidence>
<accession>A0A414CKV6</accession>
<feature type="signal peptide" evidence="2">
    <location>
        <begin position="1"/>
        <end position="22"/>
    </location>
</feature>
<feature type="chain" id="PRO_5019179250" description="Lipoprotein" evidence="2">
    <location>
        <begin position="23"/>
        <end position="163"/>
    </location>
</feature>
<dbReference type="Proteomes" id="UP000285773">
    <property type="component" value="Unassembled WGS sequence"/>
</dbReference>
<gene>
    <name evidence="3" type="ORF">DW820_00585</name>
</gene>
<dbReference type="AlphaFoldDB" id="A0A414CKV6"/>
<sequence length="163" mass="18536">MKKTMFATMTILSLFLSSCAQKEVKNEDKKEQSTEQNVKDSTKESKESVVKGMNQAPTSLVGNEKPNVVFAYMLQNQINGENEIARVYYNEEYVILVFSVSENMLSLANINPKDYCKTLFDLKEEIVKQYNATQKTPSSIKLKIYDKDEKLLATEENGALVIK</sequence>
<organism evidence="3 4">
    <name type="scientific">Streptococcus parasanguinis</name>
    <dbReference type="NCBI Taxonomy" id="1318"/>
    <lineage>
        <taxon>Bacteria</taxon>
        <taxon>Bacillati</taxon>
        <taxon>Bacillota</taxon>
        <taxon>Bacilli</taxon>
        <taxon>Lactobacillales</taxon>
        <taxon>Streptococcaceae</taxon>
        <taxon>Streptococcus</taxon>
    </lineage>
</organism>
<dbReference type="EMBL" id="QSIO01000001">
    <property type="protein sequence ID" value="RHC95666.1"/>
    <property type="molecule type" value="Genomic_DNA"/>
</dbReference>
<dbReference type="PROSITE" id="PS51257">
    <property type="entry name" value="PROKAR_LIPOPROTEIN"/>
    <property type="match status" value="1"/>
</dbReference>
<dbReference type="RefSeq" id="WP_118095053.1">
    <property type="nucleotide sequence ID" value="NZ_QSIO01000001.1"/>
</dbReference>
<feature type="region of interest" description="Disordered" evidence="1">
    <location>
        <begin position="25"/>
        <end position="57"/>
    </location>
</feature>
<evidence type="ECO:0000313" key="3">
    <source>
        <dbReference type="EMBL" id="RHC95666.1"/>
    </source>
</evidence>
<reference evidence="3 4" key="1">
    <citation type="submission" date="2018-08" db="EMBL/GenBank/DDBJ databases">
        <title>A genome reference for cultivated species of the human gut microbiota.</title>
        <authorList>
            <person name="Zou Y."/>
            <person name="Xue W."/>
            <person name="Luo G."/>
        </authorList>
    </citation>
    <scope>NUCLEOTIDE SEQUENCE [LARGE SCALE GENOMIC DNA]</scope>
    <source>
        <strain evidence="3 4">AM33-3BH</strain>
    </source>
</reference>
<protein>
    <recommendedName>
        <fullName evidence="5">Lipoprotein</fullName>
    </recommendedName>
</protein>